<dbReference type="Proteomes" id="UP000181985">
    <property type="component" value="Chromosome"/>
</dbReference>
<dbReference type="OrthoDB" id="9802264at2"/>
<evidence type="ECO:0000313" key="10">
    <source>
        <dbReference type="Proteomes" id="UP000181985"/>
    </source>
</evidence>
<dbReference type="PANTHER" id="PTHR42781:SF6">
    <property type="entry name" value="SPERMIDINE_PUTRESCINE IMPORT ATP-BINDING PROTEIN POTA"/>
    <property type="match status" value="1"/>
</dbReference>
<keyword evidence="6 7" id="KW-0472">Membrane</keyword>
<reference evidence="10" key="1">
    <citation type="submission" date="2016-11" db="EMBL/GenBank/DDBJ databases">
        <title>Halolamina sediminis sp. nov., an extremely halophilic archaeon isolated from solar salt.</title>
        <authorList>
            <person name="Koh H.-W."/>
            <person name="Rani S."/>
            <person name="Park S.-J."/>
        </authorList>
    </citation>
    <scope>NUCLEOTIDE SEQUENCE [LARGE SCALE GENOMIC DNA]</scope>
    <source>
        <strain evidence="10">Hb3</strain>
    </source>
</reference>
<evidence type="ECO:0000256" key="3">
    <source>
        <dbReference type="ARBA" id="ARBA00022741"/>
    </source>
</evidence>
<keyword evidence="10" id="KW-1185">Reference proteome</keyword>
<dbReference type="Pfam" id="PF00005">
    <property type="entry name" value="ABC_tran"/>
    <property type="match status" value="1"/>
</dbReference>
<dbReference type="NCBIfam" id="TIGR01187">
    <property type="entry name" value="potA"/>
    <property type="match status" value="1"/>
</dbReference>
<dbReference type="InterPro" id="IPR050093">
    <property type="entry name" value="ABC_SmlMolc_Importer"/>
</dbReference>
<dbReference type="SUPFAM" id="SSF50331">
    <property type="entry name" value="MOP-like"/>
    <property type="match status" value="1"/>
</dbReference>
<keyword evidence="4 7" id="KW-0067">ATP-binding</keyword>
<evidence type="ECO:0000256" key="6">
    <source>
        <dbReference type="ARBA" id="ARBA00023136"/>
    </source>
</evidence>
<evidence type="ECO:0000259" key="8">
    <source>
        <dbReference type="PROSITE" id="PS50893"/>
    </source>
</evidence>
<dbReference type="PROSITE" id="PS50893">
    <property type="entry name" value="ABC_TRANSPORTER_2"/>
    <property type="match status" value="1"/>
</dbReference>
<dbReference type="EMBL" id="CP018139">
    <property type="protein sequence ID" value="APE31626.1"/>
    <property type="molecule type" value="Genomic_DNA"/>
</dbReference>
<evidence type="ECO:0000256" key="2">
    <source>
        <dbReference type="ARBA" id="ARBA00022475"/>
    </source>
</evidence>
<comment type="catalytic activity">
    <reaction evidence="7">
        <text>ATP + H2O + polyamine-[polyamine-binding protein]Side 1 = ADP + phosphate + polyamineSide 2 + [polyamine-binding protein]Side 1.</text>
        <dbReference type="EC" id="7.6.2.11"/>
    </reaction>
</comment>
<dbReference type="GO" id="GO:0015417">
    <property type="term" value="F:ABC-type polyamine transporter activity"/>
    <property type="evidence" value="ECO:0007669"/>
    <property type="project" value="UniProtKB-EC"/>
</dbReference>
<dbReference type="PANTHER" id="PTHR42781">
    <property type="entry name" value="SPERMIDINE/PUTRESCINE IMPORT ATP-BINDING PROTEIN POTA"/>
    <property type="match status" value="1"/>
</dbReference>
<dbReference type="AlphaFoldDB" id="A0A1J0VHY3"/>
<organism evidence="9 10">
    <name type="scientific">Halomonas aestuarii</name>
    <dbReference type="NCBI Taxonomy" id="1897729"/>
    <lineage>
        <taxon>Bacteria</taxon>
        <taxon>Pseudomonadati</taxon>
        <taxon>Pseudomonadota</taxon>
        <taxon>Gammaproteobacteria</taxon>
        <taxon>Oceanospirillales</taxon>
        <taxon>Halomonadaceae</taxon>
        <taxon>Halomonas</taxon>
    </lineage>
</organism>
<dbReference type="Gene3D" id="3.40.50.300">
    <property type="entry name" value="P-loop containing nucleotide triphosphate hydrolases"/>
    <property type="match status" value="1"/>
</dbReference>
<keyword evidence="5 7" id="KW-1278">Translocase</keyword>
<keyword evidence="1 7" id="KW-0813">Transport</keyword>
<name>A0A1J0VHY3_9GAMM</name>
<accession>A0A1J0VHY3</accession>
<evidence type="ECO:0000256" key="5">
    <source>
        <dbReference type="ARBA" id="ARBA00022967"/>
    </source>
</evidence>
<dbReference type="Gene3D" id="2.40.50.100">
    <property type="match status" value="1"/>
</dbReference>
<dbReference type="InterPro" id="IPR013611">
    <property type="entry name" value="Transp-assoc_OB_typ2"/>
</dbReference>
<dbReference type="GO" id="GO:0015847">
    <property type="term" value="P:putrescine transport"/>
    <property type="evidence" value="ECO:0007669"/>
    <property type="project" value="UniProtKB-ARBA"/>
</dbReference>
<dbReference type="SUPFAM" id="SSF52540">
    <property type="entry name" value="P-loop containing nucleoside triphosphate hydrolases"/>
    <property type="match status" value="1"/>
</dbReference>
<dbReference type="GO" id="GO:0043190">
    <property type="term" value="C:ATP-binding cassette (ABC) transporter complex"/>
    <property type="evidence" value="ECO:0007669"/>
    <property type="project" value="InterPro"/>
</dbReference>
<dbReference type="FunFam" id="3.40.50.300:FF:000133">
    <property type="entry name" value="Spermidine/putrescine import ATP-binding protein PotA"/>
    <property type="match status" value="1"/>
</dbReference>
<keyword evidence="2 7" id="KW-1003">Cell membrane</keyword>
<protein>
    <recommendedName>
        <fullName evidence="7">Spermidine/putrescine import ATP-binding protein PotA</fullName>
        <ecNumber evidence="7">7.6.2.11</ecNumber>
    </recommendedName>
</protein>
<dbReference type="InterPro" id="IPR003439">
    <property type="entry name" value="ABC_transporter-like_ATP-bd"/>
</dbReference>
<dbReference type="EC" id="7.6.2.11" evidence="7"/>
<dbReference type="SMART" id="SM00382">
    <property type="entry name" value="AAA"/>
    <property type="match status" value="1"/>
</dbReference>
<comment type="function">
    <text evidence="7">Part of the ABC transporter complex PotABCD involved in spermidine/putrescine import. Responsible for energy coupling to the transport system.</text>
</comment>
<sequence>MPDPTSTPQAPLIRFESVQKTFDGETLVVKDLHLSINQGEFVTLLGPSGSGKTTCLMMLAGFENPTGGDIFLGEQRLNSVPPHKRNFGMVFQNYALFPHMTVEENIRYPLKTRGMPAAEADRKVAGILDMIQLTPFAKRRPGQLSGGQQQRVALARSLVFEPRLVLMDEPLGALDKQLREQMQLEIKHLHEDLGLTVVFVTHDQGEALTMSDRVAVFNDGVIQQIDTPSNLYEYPANAFVAQFIGENNTLMGRIESAHDRQCRVAFGEGMTTGALLGPGLSAGDDTRLSIRPERVKLDGAARDLPNRLQAKVREFIYLGDHLRVRCELAGNDDFVARVPVDDFSHSMQPGDMVELGWRDEDVRALNAS</sequence>
<dbReference type="Pfam" id="PF08402">
    <property type="entry name" value="TOBE_2"/>
    <property type="match status" value="1"/>
</dbReference>
<feature type="domain" description="ABC transporter" evidence="8">
    <location>
        <begin position="13"/>
        <end position="244"/>
    </location>
</feature>
<dbReference type="InterPro" id="IPR003593">
    <property type="entry name" value="AAA+_ATPase"/>
</dbReference>
<proteinExistence type="inferred from homology"/>
<keyword evidence="3 7" id="KW-0547">Nucleotide-binding</keyword>
<gene>
    <name evidence="7" type="primary">potA</name>
    <name evidence="9" type="ORF">BOX17_12085</name>
</gene>
<dbReference type="InterPro" id="IPR005893">
    <property type="entry name" value="PotA-like"/>
</dbReference>
<dbReference type="InterPro" id="IPR017871">
    <property type="entry name" value="ABC_transporter-like_CS"/>
</dbReference>
<comment type="subunit">
    <text evidence="7">The complex is composed of two ATP-binding proteins (PotA), two transmembrane proteins (PotB and PotC) and a solute-binding protein (PotD).</text>
</comment>
<dbReference type="InterPro" id="IPR008995">
    <property type="entry name" value="Mo/tungstate-bd_C_term_dom"/>
</dbReference>
<dbReference type="GO" id="GO:0005524">
    <property type="term" value="F:ATP binding"/>
    <property type="evidence" value="ECO:0007669"/>
    <property type="project" value="UniProtKB-KW"/>
</dbReference>
<evidence type="ECO:0000256" key="7">
    <source>
        <dbReference type="RuleBase" id="RU364083"/>
    </source>
</evidence>
<dbReference type="PROSITE" id="PS00211">
    <property type="entry name" value="ABC_TRANSPORTER_1"/>
    <property type="match status" value="1"/>
</dbReference>
<evidence type="ECO:0000256" key="4">
    <source>
        <dbReference type="ARBA" id="ARBA00022840"/>
    </source>
</evidence>
<dbReference type="KEGG" id="hsi:BOX17_12085"/>
<comment type="similarity">
    <text evidence="7">Belongs to the ABC transporter superfamily. Spermidine/putrescine importer (TC 3.A.1.11.1) family.</text>
</comment>
<dbReference type="RefSeq" id="WP_071944930.1">
    <property type="nucleotide sequence ID" value="NZ_CP018139.1"/>
</dbReference>
<evidence type="ECO:0000256" key="1">
    <source>
        <dbReference type="ARBA" id="ARBA00022448"/>
    </source>
</evidence>
<dbReference type="InterPro" id="IPR027417">
    <property type="entry name" value="P-loop_NTPase"/>
</dbReference>
<evidence type="ECO:0000313" key="9">
    <source>
        <dbReference type="EMBL" id="APE31626.1"/>
    </source>
</evidence>
<dbReference type="GO" id="GO:0016887">
    <property type="term" value="F:ATP hydrolysis activity"/>
    <property type="evidence" value="ECO:0007669"/>
    <property type="project" value="InterPro"/>
</dbReference>